<dbReference type="GO" id="GO:0006508">
    <property type="term" value="P:proteolysis"/>
    <property type="evidence" value="ECO:0007669"/>
    <property type="project" value="UniProtKB-KW"/>
</dbReference>
<evidence type="ECO:0000256" key="13">
    <source>
        <dbReference type="PIRSR" id="PIRSR601461-1"/>
    </source>
</evidence>
<reference evidence="17 18" key="1">
    <citation type="journal article" date="2008" name="PLoS Genet.">
        <title>Genomic islands in the pathogenic filamentous fungus Aspergillus fumigatus.</title>
        <authorList>
            <person name="Fedorova N.D."/>
            <person name="Khaldi N."/>
            <person name="Joardar V.S."/>
            <person name="Maiti R."/>
            <person name="Amedeo P."/>
            <person name="Anderson M.J."/>
            <person name="Crabtree J."/>
            <person name="Silva J.C."/>
            <person name="Badger J.H."/>
            <person name="Albarraq A."/>
            <person name="Angiuoli S."/>
            <person name="Bussey H."/>
            <person name="Bowyer P."/>
            <person name="Cotty P.J."/>
            <person name="Dyer P.S."/>
            <person name="Egan A."/>
            <person name="Galens K."/>
            <person name="Fraser-Liggett C.M."/>
            <person name="Haas B.J."/>
            <person name="Inman J.M."/>
            <person name="Kent R."/>
            <person name="Lemieux S."/>
            <person name="Malavazi I."/>
            <person name="Orvis J."/>
            <person name="Roemer T."/>
            <person name="Ronning C.M."/>
            <person name="Sundaram J.P."/>
            <person name="Sutton G."/>
            <person name="Turner G."/>
            <person name="Venter J.C."/>
            <person name="White O.R."/>
            <person name="Whitty B.R."/>
            <person name="Youngman P."/>
            <person name="Wolfe K.H."/>
            <person name="Goldman G.H."/>
            <person name="Wortman J.R."/>
            <person name="Jiang B."/>
            <person name="Denning D.W."/>
            <person name="Nierman W.C."/>
        </authorList>
    </citation>
    <scope>NUCLEOTIDE SEQUENCE [LARGE SCALE GENOMIC DNA]</scope>
    <source>
        <strain evidence="18">ATCC 1007 / CBS 513.65 / DSM 816 / NCTC 3887 / NRRL 1</strain>
    </source>
</reference>
<protein>
    <submittedName>
        <fullName evidence="17">Aspartic-type endopeptidase (CtsD), putative</fullName>
    </submittedName>
</protein>
<evidence type="ECO:0000256" key="15">
    <source>
        <dbReference type="SAM" id="SignalP"/>
    </source>
</evidence>
<keyword evidence="8" id="KW-0378">Hydrolase</keyword>
<organism evidence="17 18">
    <name type="scientific">Aspergillus clavatus (strain ATCC 1007 / CBS 513.65 / DSM 816 / NCTC 3887 / NRRL 1 / QM 1276 / 107)</name>
    <dbReference type="NCBI Taxonomy" id="344612"/>
    <lineage>
        <taxon>Eukaryota</taxon>
        <taxon>Fungi</taxon>
        <taxon>Dikarya</taxon>
        <taxon>Ascomycota</taxon>
        <taxon>Pezizomycotina</taxon>
        <taxon>Eurotiomycetes</taxon>
        <taxon>Eurotiomycetidae</taxon>
        <taxon>Eurotiales</taxon>
        <taxon>Aspergillaceae</taxon>
        <taxon>Aspergillus</taxon>
        <taxon>Aspergillus subgen. Fumigati</taxon>
    </lineage>
</organism>
<evidence type="ECO:0000313" key="17">
    <source>
        <dbReference type="EMBL" id="EAW10169.1"/>
    </source>
</evidence>
<dbReference type="MEROPS" id="A01.077"/>
<dbReference type="GO" id="GO:0005886">
    <property type="term" value="C:plasma membrane"/>
    <property type="evidence" value="ECO:0007669"/>
    <property type="project" value="UniProtKB-SubCell"/>
</dbReference>
<feature type="domain" description="Peptidase A1" evidence="16">
    <location>
        <begin position="100"/>
        <end position="407"/>
    </location>
</feature>
<dbReference type="PANTHER" id="PTHR47966">
    <property type="entry name" value="BETA-SITE APP-CLEAVING ENZYME, ISOFORM A-RELATED"/>
    <property type="match status" value="1"/>
</dbReference>
<evidence type="ECO:0000313" key="18">
    <source>
        <dbReference type="Proteomes" id="UP000006701"/>
    </source>
</evidence>
<keyword evidence="9" id="KW-0843">Virulence</keyword>
<dbReference type="SUPFAM" id="SSF50630">
    <property type="entry name" value="Acid proteases"/>
    <property type="match status" value="1"/>
</dbReference>
<sequence length="468" mass="50516">MRFSQCLLTITYLASTVTAFVPYSFHLEASTDDSAANDVARRFVPWTLLADDPGDEPESITLDIKKMPVRRDNKYRIVIADTPTTPNTAALSQDGMDYSYFCAVDVGSQRQRMWMLLDTGGPNTWVFSSECETETCTNHTRFEQPASKTLKPEPYAWAIGYGKGQVSGVLGNDTLSISGMDISVTLGLAKNASSHFDTYPADGILGLGWSNNSNFDRPSFMEIVKKQGLLKSNTLAFSFSRNSDGAKDGTVNFGTVDTAKFTGEITYTDIVPKSKRWNIPLDDASVNGVPCGFTNKSAFIDTGTSYAMLPPKDAIKLHNLIPGATTSTAGDNFTLPCNSTAVVQFNFSGLSYSISPKDYVGPRKGSSCLSTIVGQALDGDDMWLLGDVFLKNVYTVFDYDHDRIGFANRSVPIVSTTTTAVPSATGTGEASSSSADPVIVHKGSATSTLVLRSLYLPALSVILCIFLL</sequence>
<dbReference type="eggNOG" id="KOG1339">
    <property type="taxonomic scope" value="Eukaryota"/>
</dbReference>
<comment type="similarity">
    <text evidence="2">Belongs to the peptidase A1 family.</text>
</comment>
<evidence type="ECO:0000256" key="2">
    <source>
        <dbReference type="ARBA" id="ARBA00007447"/>
    </source>
</evidence>
<dbReference type="GO" id="GO:0098552">
    <property type="term" value="C:side of membrane"/>
    <property type="evidence" value="ECO:0007669"/>
    <property type="project" value="UniProtKB-KW"/>
</dbReference>
<comment type="subcellular location">
    <subcellularLocation>
        <location evidence="1">Cell membrane</location>
        <topology evidence="1">Lipid-anchor</topology>
        <topology evidence="1">GPI-anchor</topology>
    </subcellularLocation>
</comment>
<dbReference type="GeneID" id="4704302"/>
<dbReference type="RefSeq" id="XP_001271595.1">
    <property type="nucleotide sequence ID" value="XM_001271594.1"/>
</dbReference>
<evidence type="ECO:0000256" key="5">
    <source>
        <dbReference type="ARBA" id="ARBA00022670"/>
    </source>
</evidence>
<keyword evidence="7" id="KW-0064">Aspartyl protease</keyword>
<dbReference type="OMA" id="AASNTWV"/>
<dbReference type="OrthoDB" id="28208at2759"/>
<gene>
    <name evidence="17" type="ORF">ACLA_046350</name>
</gene>
<dbReference type="Gene3D" id="2.40.70.10">
    <property type="entry name" value="Acid Proteases"/>
    <property type="match status" value="2"/>
</dbReference>
<feature type="active site" evidence="13">
    <location>
        <position position="301"/>
    </location>
</feature>
<dbReference type="PROSITE" id="PS51767">
    <property type="entry name" value="PEPTIDASE_A1"/>
    <property type="match status" value="1"/>
</dbReference>
<feature type="active site" evidence="13">
    <location>
        <position position="118"/>
    </location>
</feature>
<accession>A1CH14</accession>
<evidence type="ECO:0000256" key="12">
    <source>
        <dbReference type="ARBA" id="ARBA00023288"/>
    </source>
</evidence>
<dbReference type="EMBL" id="DS027054">
    <property type="protein sequence ID" value="EAW10169.1"/>
    <property type="molecule type" value="Genomic_DNA"/>
</dbReference>
<feature type="signal peptide" evidence="15">
    <location>
        <begin position="1"/>
        <end position="19"/>
    </location>
</feature>
<feature type="disulfide bond" evidence="14">
    <location>
        <begin position="131"/>
        <end position="136"/>
    </location>
</feature>
<dbReference type="InterPro" id="IPR034164">
    <property type="entry name" value="Pepsin-like_dom"/>
</dbReference>
<dbReference type="InterPro" id="IPR021109">
    <property type="entry name" value="Peptidase_aspartic_dom_sf"/>
</dbReference>
<dbReference type="FunFam" id="2.40.70.10:FF:000085">
    <property type="entry name" value="Aspartic-type endopeptidase (CtsD), putative"/>
    <property type="match status" value="1"/>
</dbReference>
<dbReference type="PANTHER" id="PTHR47966:SF75">
    <property type="entry name" value="ENDOPEPTIDASE (CTSD), PUTATIVE (AFU_ORTHOLOGUE AFUA_4G07040)-RELATED"/>
    <property type="match status" value="1"/>
</dbReference>
<keyword evidence="11" id="KW-0325">Glycoprotein</keyword>
<evidence type="ECO:0000256" key="9">
    <source>
        <dbReference type="ARBA" id="ARBA00023026"/>
    </source>
</evidence>
<keyword evidence="5" id="KW-0645">Protease</keyword>
<dbReference type="FunFam" id="2.40.70.10:FF:000060">
    <property type="entry name" value="Aspartic-type endopeptidase ctsD"/>
    <property type="match status" value="1"/>
</dbReference>
<evidence type="ECO:0000256" key="1">
    <source>
        <dbReference type="ARBA" id="ARBA00004609"/>
    </source>
</evidence>
<dbReference type="CDD" id="cd05471">
    <property type="entry name" value="pepsin_like"/>
    <property type="match status" value="1"/>
</dbReference>
<dbReference type="InterPro" id="IPR033121">
    <property type="entry name" value="PEPTIDASE_A1"/>
</dbReference>
<dbReference type="AlphaFoldDB" id="A1CH14"/>
<evidence type="ECO:0000256" key="7">
    <source>
        <dbReference type="ARBA" id="ARBA00022750"/>
    </source>
</evidence>
<keyword evidence="18" id="KW-1185">Reference proteome</keyword>
<dbReference type="HOGENOM" id="CLU_013253_10_0_1"/>
<evidence type="ECO:0000256" key="11">
    <source>
        <dbReference type="ARBA" id="ARBA00023180"/>
    </source>
</evidence>
<dbReference type="Pfam" id="PF00026">
    <property type="entry name" value="Asp"/>
    <property type="match status" value="1"/>
</dbReference>
<evidence type="ECO:0000256" key="10">
    <source>
        <dbReference type="ARBA" id="ARBA00023136"/>
    </source>
</evidence>
<dbReference type="Proteomes" id="UP000006701">
    <property type="component" value="Unassembled WGS sequence"/>
</dbReference>
<name>A1CH14_ASPCL</name>
<dbReference type="KEGG" id="act:ACLA_046350"/>
<keyword evidence="14" id="KW-1015">Disulfide bond</keyword>
<keyword evidence="10" id="KW-0472">Membrane</keyword>
<dbReference type="GO" id="GO:0004190">
    <property type="term" value="F:aspartic-type endopeptidase activity"/>
    <property type="evidence" value="ECO:0007669"/>
    <property type="project" value="UniProtKB-KW"/>
</dbReference>
<feature type="chain" id="PRO_5002633113" evidence="15">
    <location>
        <begin position="20"/>
        <end position="468"/>
    </location>
</feature>
<dbReference type="PRINTS" id="PR00792">
    <property type="entry name" value="PEPSIN"/>
</dbReference>
<evidence type="ECO:0000256" key="14">
    <source>
        <dbReference type="PIRSR" id="PIRSR601461-2"/>
    </source>
</evidence>
<keyword evidence="12" id="KW-0449">Lipoprotein</keyword>
<evidence type="ECO:0000256" key="8">
    <source>
        <dbReference type="ARBA" id="ARBA00022801"/>
    </source>
</evidence>
<keyword evidence="3" id="KW-1003">Cell membrane</keyword>
<keyword evidence="6 15" id="KW-0732">Signal</keyword>
<dbReference type="VEuPathDB" id="FungiDB:ACLA_046350"/>
<evidence type="ECO:0000256" key="4">
    <source>
        <dbReference type="ARBA" id="ARBA00022622"/>
    </source>
</evidence>
<proteinExistence type="inferred from homology"/>
<dbReference type="STRING" id="344612.A1CH14"/>
<dbReference type="InterPro" id="IPR001461">
    <property type="entry name" value="Aspartic_peptidase_A1"/>
</dbReference>
<evidence type="ECO:0000256" key="6">
    <source>
        <dbReference type="ARBA" id="ARBA00022729"/>
    </source>
</evidence>
<evidence type="ECO:0000259" key="16">
    <source>
        <dbReference type="PROSITE" id="PS51767"/>
    </source>
</evidence>
<evidence type="ECO:0000256" key="3">
    <source>
        <dbReference type="ARBA" id="ARBA00022475"/>
    </source>
</evidence>
<keyword evidence="4" id="KW-0336">GPI-anchor</keyword>